<dbReference type="EMBL" id="ML120364">
    <property type="protein sequence ID" value="RPB03015.1"/>
    <property type="molecule type" value="Genomic_DNA"/>
</dbReference>
<accession>A0A3N4KAQ6</accession>
<gene>
    <name evidence="1" type="ORF">L873DRAFT_1801083</name>
</gene>
<proteinExistence type="predicted"/>
<dbReference type="AlphaFoldDB" id="A0A3N4KAQ6"/>
<reference evidence="1 2" key="1">
    <citation type="journal article" date="2018" name="Nat. Ecol. Evol.">
        <title>Pezizomycetes genomes reveal the molecular basis of ectomycorrhizal truffle lifestyle.</title>
        <authorList>
            <person name="Murat C."/>
            <person name="Payen T."/>
            <person name="Noel B."/>
            <person name="Kuo A."/>
            <person name="Morin E."/>
            <person name="Chen J."/>
            <person name="Kohler A."/>
            <person name="Krizsan K."/>
            <person name="Balestrini R."/>
            <person name="Da Silva C."/>
            <person name="Montanini B."/>
            <person name="Hainaut M."/>
            <person name="Levati E."/>
            <person name="Barry K.W."/>
            <person name="Belfiori B."/>
            <person name="Cichocki N."/>
            <person name="Clum A."/>
            <person name="Dockter R.B."/>
            <person name="Fauchery L."/>
            <person name="Guy J."/>
            <person name="Iotti M."/>
            <person name="Le Tacon F."/>
            <person name="Lindquist E.A."/>
            <person name="Lipzen A."/>
            <person name="Malagnac F."/>
            <person name="Mello A."/>
            <person name="Molinier V."/>
            <person name="Miyauchi S."/>
            <person name="Poulain J."/>
            <person name="Riccioni C."/>
            <person name="Rubini A."/>
            <person name="Sitrit Y."/>
            <person name="Splivallo R."/>
            <person name="Traeger S."/>
            <person name="Wang M."/>
            <person name="Zifcakova L."/>
            <person name="Wipf D."/>
            <person name="Zambonelli A."/>
            <person name="Paolocci F."/>
            <person name="Nowrousian M."/>
            <person name="Ottonello S."/>
            <person name="Baldrian P."/>
            <person name="Spatafora J.W."/>
            <person name="Henrissat B."/>
            <person name="Nagy L.G."/>
            <person name="Aury J.M."/>
            <person name="Wincker P."/>
            <person name="Grigoriev I.V."/>
            <person name="Bonfante P."/>
            <person name="Martin F.M."/>
        </authorList>
    </citation>
    <scope>NUCLEOTIDE SEQUENCE [LARGE SCALE GENOMIC DNA]</scope>
    <source>
        <strain evidence="1 2">120613-1</strain>
    </source>
</reference>
<organism evidence="1 2">
    <name type="scientific">Choiromyces venosus 120613-1</name>
    <dbReference type="NCBI Taxonomy" id="1336337"/>
    <lineage>
        <taxon>Eukaryota</taxon>
        <taxon>Fungi</taxon>
        <taxon>Dikarya</taxon>
        <taxon>Ascomycota</taxon>
        <taxon>Pezizomycotina</taxon>
        <taxon>Pezizomycetes</taxon>
        <taxon>Pezizales</taxon>
        <taxon>Tuberaceae</taxon>
        <taxon>Choiromyces</taxon>
    </lineage>
</organism>
<sequence>MKNIANRVIYHGGLTCIVVKCQNSVTNGHSGIDGSHLGQWNRNRVAAVMEMCKGDRRQSREMVIGTKE</sequence>
<protein>
    <submittedName>
        <fullName evidence="1">Uncharacterized protein</fullName>
    </submittedName>
</protein>
<dbReference type="Proteomes" id="UP000276215">
    <property type="component" value="Unassembled WGS sequence"/>
</dbReference>
<evidence type="ECO:0000313" key="1">
    <source>
        <dbReference type="EMBL" id="RPB03015.1"/>
    </source>
</evidence>
<name>A0A3N4KAQ6_9PEZI</name>
<keyword evidence="2" id="KW-1185">Reference proteome</keyword>
<evidence type="ECO:0000313" key="2">
    <source>
        <dbReference type="Proteomes" id="UP000276215"/>
    </source>
</evidence>